<name>A0ABU4ANL1_9HYPH</name>
<gene>
    <name evidence="11" type="ORF">R2G56_16145</name>
</gene>
<comment type="subunit">
    <text evidence="9">The complex comprises the extracytoplasmic solute receptor protein and the two transmembrane proteins.</text>
</comment>
<feature type="transmembrane region" description="Helical" evidence="9">
    <location>
        <begin position="86"/>
        <end position="103"/>
    </location>
</feature>
<organism evidence="11 12">
    <name type="scientific">Nitratireductor aquimarinus</name>
    <dbReference type="NCBI Taxonomy" id="889300"/>
    <lineage>
        <taxon>Bacteria</taxon>
        <taxon>Pseudomonadati</taxon>
        <taxon>Pseudomonadota</taxon>
        <taxon>Alphaproteobacteria</taxon>
        <taxon>Hyphomicrobiales</taxon>
        <taxon>Phyllobacteriaceae</taxon>
        <taxon>Nitratireductor</taxon>
    </lineage>
</organism>
<keyword evidence="3" id="KW-1003">Cell membrane</keyword>
<dbReference type="RefSeq" id="WP_113154385.1">
    <property type="nucleotide sequence ID" value="NZ_JAWLIP010000007.1"/>
</dbReference>
<keyword evidence="5 9" id="KW-0812">Transmembrane</keyword>
<evidence type="ECO:0000256" key="9">
    <source>
        <dbReference type="RuleBase" id="RU369079"/>
    </source>
</evidence>
<evidence type="ECO:0000313" key="11">
    <source>
        <dbReference type="EMBL" id="MDV6227827.1"/>
    </source>
</evidence>
<feature type="transmembrane region" description="Helical" evidence="9">
    <location>
        <begin position="12"/>
        <end position="35"/>
    </location>
</feature>
<dbReference type="EMBL" id="JAWLIP010000007">
    <property type="protein sequence ID" value="MDV6227827.1"/>
    <property type="molecule type" value="Genomic_DNA"/>
</dbReference>
<dbReference type="InterPro" id="IPR007387">
    <property type="entry name" value="TRAP_DctQ"/>
</dbReference>
<dbReference type="Pfam" id="PF04290">
    <property type="entry name" value="DctQ"/>
    <property type="match status" value="1"/>
</dbReference>
<sequence>MSKVIEAYFRLLKILIVVCLAGMVLLVFGNVVLRYAFNSGITESEEFSRWLFVWMVFLGAIVVLRENGHLGLEFVVNSLPRPLRRICLGLAHVLMIFATWLIISGSYTQFLLNMHTYAPATGLPISFLVGVGLIFGVSTGAILVWRLYLIVVGRLDRVETFDEELQALQQSGVK</sequence>
<keyword evidence="4 9" id="KW-0997">Cell inner membrane</keyword>
<evidence type="ECO:0000256" key="6">
    <source>
        <dbReference type="ARBA" id="ARBA00022989"/>
    </source>
</evidence>
<evidence type="ECO:0000256" key="7">
    <source>
        <dbReference type="ARBA" id="ARBA00023136"/>
    </source>
</evidence>
<comment type="caution">
    <text evidence="11">The sequence shown here is derived from an EMBL/GenBank/DDBJ whole genome shotgun (WGS) entry which is preliminary data.</text>
</comment>
<dbReference type="InterPro" id="IPR055348">
    <property type="entry name" value="DctQ"/>
</dbReference>
<keyword evidence="12" id="KW-1185">Reference proteome</keyword>
<protein>
    <recommendedName>
        <fullName evidence="9">TRAP transporter small permease protein</fullName>
    </recommendedName>
</protein>
<dbReference type="PANTHER" id="PTHR35011:SF2">
    <property type="entry name" value="2,3-DIKETO-L-GULONATE TRAP TRANSPORTER SMALL PERMEASE PROTEIN YIAM"/>
    <property type="match status" value="1"/>
</dbReference>
<evidence type="ECO:0000259" key="10">
    <source>
        <dbReference type="Pfam" id="PF04290"/>
    </source>
</evidence>
<proteinExistence type="inferred from homology"/>
<evidence type="ECO:0000256" key="1">
    <source>
        <dbReference type="ARBA" id="ARBA00004429"/>
    </source>
</evidence>
<dbReference type="Proteomes" id="UP001185659">
    <property type="component" value="Unassembled WGS sequence"/>
</dbReference>
<comment type="subcellular location">
    <subcellularLocation>
        <location evidence="1 9">Cell inner membrane</location>
        <topology evidence="1 9">Multi-pass membrane protein</topology>
    </subcellularLocation>
</comment>
<feature type="domain" description="Tripartite ATP-independent periplasmic transporters DctQ component" evidence="10">
    <location>
        <begin position="23"/>
        <end position="144"/>
    </location>
</feature>
<accession>A0ABU4ANL1</accession>
<evidence type="ECO:0000256" key="8">
    <source>
        <dbReference type="ARBA" id="ARBA00038436"/>
    </source>
</evidence>
<evidence type="ECO:0000313" key="12">
    <source>
        <dbReference type="Proteomes" id="UP001185659"/>
    </source>
</evidence>
<evidence type="ECO:0000256" key="3">
    <source>
        <dbReference type="ARBA" id="ARBA00022475"/>
    </source>
</evidence>
<reference evidence="11 12" key="1">
    <citation type="submission" date="2023-10" db="EMBL/GenBank/DDBJ databases">
        <authorList>
            <person name="Venkata Ramana C."/>
            <person name="Sasikala C."/>
            <person name="Dhurka M."/>
        </authorList>
    </citation>
    <scope>NUCLEOTIDE SEQUENCE [LARGE SCALE GENOMIC DNA]</scope>
    <source>
        <strain evidence="11 12">KCTC 32151</strain>
    </source>
</reference>
<comment type="function">
    <text evidence="9">Part of the tripartite ATP-independent periplasmic (TRAP) transport system.</text>
</comment>
<dbReference type="PANTHER" id="PTHR35011">
    <property type="entry name" value="2,3-DIKETO-L-GULONATE TRAP TRANSPORTER SMALL PERMEASE PROTEIN YIAM"/>
    <property type="match status" value="1"/>
</dbReference>
<keyword evidence="6 9" id="KW-1133">Transmembrane helix</keyword>
<feature type="transmembrane region" description="Helical" evidence="9">
    <location>
        <begin position="123"/>
        <end position="148"/>
    </location>
</feature>
<evidence type="ECO:0000256" key="2">
    <source>
        <dbReference type="ARBA" id="ARBA00022448"/>
    </source>
</evidence>
<comment type="similarity">
    <text evidence="8 9">Belongs to the TRAP transporter small permease family.</text>
</comment>
<keyword evidence="2 9" id="KW-0813">Transport</keyword>
<evidence type="ECO:0000256" key="5">
    <source>
        <dbReference type="ARBA" id="ARBA00022692"/>
    </source>
</evidence>
<keyword evidence="7 9" id="KW-0472">Membrane</keyword>
<feature type="transmembrane region" description="Helical" evidence="9">
    <location>
        <begin position="47"/>
        <end position="65"/>
    </location>
</feature>
<evidence type="ECO:0000256" key="4">
    <source>
        <dbReference type="ARBA" id="ARBA00022519"/>
    </source>
</evidence>